<dbReference type="EMBL" id="CACTIH010005487">
    <property type="protein sequence ID" value="CAA2994975.1"/>
    <property type="molecule type" value="Genomic_DNA"/>
</dbReference>
<reference evidence="1 2" key="1">
    <citation type="submission" date="2019-12" db="EMBL/GenBank/DDBJ databases">
        <authorList>
            <person name="Alioto T."/>
            <person name="Alioto T."/>
            <person name="Gomez Garrido J."/>
        </authorList>
    </citation>
    <scope>NUCLEOTIDE SEQUENCE [LARGE SCALE GENOMIC DNA]</scope>
</reference>
<name>A0A8S0SQJ0_OLEEU</name>
<gene>
    <name evidence="1" type="ORF">OLEA9_A063556</name>
</gene>
<dbReference type="AlphaFoldDB" id="A0A8S0SQJ0"/>
<organism evidence="1 2">
    <name type="scientific">Olea europaea subsp. europaea</name>
    <dbReference type="NCBI Taxonomy" id="158383"/>
    <lineage>
        <taxon>Eukaryota</taxon>
        <taxon>Viridiplantae</taxon>
        <taxon>Streptophyta</taxon>
        <taxon>Embryophyta</taxon>
        <taxon>Tracheophyta</taxon>
        <taxon>Spermatophyta</taxon>
        <taxon>Magnoliopsida</taxon>
        <taxon>eudicotyledons</taxon>
        <taxon>Gunneridae</taxon>
        <taxon>Pentapetalae</taxon>
        <taxon>asterids</taxon>
        <taxon>lamiids</taxon>
        <taxon>Lamiales</taxon>
        <taxon>Oleaceae</taxon>
        <taxon>Oleeae</taxon>
        <taxon>Olea</taxon>
    </lineage>
</organism>
<evidence type="ECO:0000313" key="2">
    <source>
        <dbReference type="Proteomes" id="UP000594638"/>
    </source>
</evidence>
<keyword evidence="2" id="KW-1185">Reference proteome</keyword>
<proteinExistence type="predicted"/>
<accession>A0A8S0SQJ0</accession>
<dbReference type="Proteomes" id="UP000594638">
    <property type="component" value="Unassembled WGS sequence"/>
</dbReference>
<protein>
    <submittedName>
        <fullName evidence="1">Uncharacterized protein</fullName>
    </submittedName>
</protein>
<dbReference type="OrthoDB" id="10596837at2759"/>
<dbReference type="Gramene" id="OE9A063556T1">
    <property type="protein sequence ID" value="OE9A063556C1"/>
    <property type="gene ID" value="OE9A063556"/>
</dbReference>
<sequence length="118" mass="12592">MALKNPSIKEADMDDTLVAVTPVVDMEETVEDALVAVPPVVDTEETVEDTLVAVPPLVDTEETVEVVVAEEAIAAMAAVARAITEGVAGAVHMQVRQWVLNLKQSLTTKSHLRNAVFS</sequence>
<comment type="caution">
    <text evidence="1">The sequence shown here is derived from an EMBL/GenBank/DDBJ whole genome shotgun (WGS) entry which is preliminary data.</text>
</comment>
<evidence type="ECO:0000313" key="1">
    <source>
        <dbReference type="EMBL" id="CAA2994975.1"/>
    </source>
</evidence>